<accession>A0A7S1B145</accession>
<feature type="region of interest" description="Disordered" evidence="2">
    <location>
        <begin position="191"/>
        <end position="231"/>
    </location>
</feature>
<feature type="compositionally biased region" description="Polar residues" evidence="2">
    <location>
        <begin position="358"/>
        <end position="371"/>
    </location>
</feature>
<feature type="region of interest" description="Disordered" evidence="2">
    <location>
        <begin position="355"/>
        <end position="379"/>
    </location>
</feature>
<evidence type="ECO:0000256" key="2">
    <source>
        <dbReference type="SAM" id="MobiDB-lite"/>
    </source>
</evidence>
<feature type="compositionally biased region" description="Polar residues" evidence="2">
    <location>
        <begin position="24"/>
        <end position="46"/>
    </location>
</feature>
<sequence length="474" mass="51578">MQPLVAPGRILNHRAASPARPLNASKSHGTVQFQPNRPQAGLSSWSRHGAQSALNLSDNLNDLGSVVTPIFPRQGRTTARRSSIADLSSPHKISTAQRVSSPMTGSPHRRPSRTDLLSPCQRGGSPFARFPASLSSPGAAILQQQQQMVQTQQHPHWVLSSPSQRAASPHGSRVHLVSSLSSVGACRASSPYQNVSDGWSQRSTVGTSTALPNGRLSQWKTGRTSEGTHQACGQPINMTLAAPGPERRLPMASRPADELRIAADSEETDDQAIHRPVRALAQHVAHDDTSAREQHAKLSAELAESLAKEAELEPIVTSKRSQAVLNGLWINTLKRRVEEARSRGAESLAPKPNVDVVTRSTSSQSALTPHSSRVRTETDMQRQCQNDFGDEAEEHREESNNVTLESVAVQLLSMQDLETQVACLEDELTSRKKEMERLQGELRSLDLLSAQHRNPSLRLSDELCAVGSPSRCRV</sequence>
<reference evidence="3" key="1">
    <citation type="submission" date="2021-01" db="EMBL/GenBank/DDBJ databases">
        <authorList>
            <person name="Corre E."/>
            <person name="Pelletier E."/>
            <person name="Niang G."/>
            <person name="Scheremetjew M."/>
            <person name="Finn R."/>
            <person name="Kale V."/>
            <person name="Holt S."/>
            <person name="Cochrane G."/>
            <person name="Meng A."/>
            <person name="Brown T."/>
            <person name="Cohen L."/>
        </authorList>
    </citation>
    <scope>NUCLEOTIDE SEQUENCE</scope>
</reference>
<dbReference type="AlphaFoldDB" id="A0A7S1B145"/>
<feature type="coiled-coil region" evidence="1">
    <location>
        <begin position="414"/>
        <end position="441"/>
    </location>
</feature>
<evidence type="ECO:0000256" key="1">
    <source>
        <dbReference type="SAM" id="Coils"/>
    </source>
</evidence>
<feature type="compositionally biased region" description="Polar residues" evidence="2">
    <location>
        <begin position="91"/>
        <end position="104"/>
    </location>
</feature>
<proteinExistence type="predicted"/>
<feature type="compositionally biased region" description="Polar residues" evidence="2">
    <location>
        <begin position="191"/>
        <end position="228"/>
    </location>
</feature>
<name>A0A7S1B145_NOCSC</name>
<organism evidence="3">
    <name type="scientific">Noctiluca scintillans</name>
    <name type="common">Sea sparkle</name>
    <name type="synonym">Red tide dinoflagellate</name>
    <dbReference type="NCBI Taxonomy" id="2966"/>
    <lineage>
        <taxon>Eukaryota</taxon>
        <taxon>Sar</taxon>
        <taxon>Alveolata</taxon>
        <taxon>Dinophyceae</taxon>
        <taxon>Noctilucales</taxon>
        <taxon>Noctilucaceae</taxon>
        <taxon>Noctiluca</taxon>
    </lineage>
</organism>
<feature type="region of interest" description="Disordered" evidence="2">
    <location>
        <begin position="74"/>
        <end position="117"/>
    </location>
</feature>
<gene>
    <name evidence="3" type="ORF">NSCI0253_LOCUS45170</name>
</gene>
<keyword evidence="1" id="KW-0175">Coiled coil</keyword>
<dbReference type="EMBL" id="HBFQ01063805">
    <property type="protein sequence ID" value="CAD8870813.1"/>
    <property type="molecule type" value="Transcribed_RNA"/>
</dbReference>
<protein>
    <submittedName>
        <fullName evidence="3">Uncharacterized protein</fullName>
    </submittedName>
</protein>
<feature type="region of interest" description="Disordered" evidence="2">
    <location>
        <begin position="1"/>
        <end position="47"/>
    </location>
</feature>
<evidence type="ECO:0000313" key="3">
    <source>
        <dbReference type="EMBL" id="CAD8870813.1"/>
    </source>
</evidence>